<dbReference type="AlphaFoldDB" id="A0A0B8RV92"/>
<dbReference type="GO" id="GO:0030246">
    <property type="term" value="F:carbohydrate binding"/>
    <property type="evidence" value="ECO:0007669"/>
    <property type="project" value="UniProtKB-KW"/>
</dbReference>
<dbReference type="GO" id="GO:0005576">
    <property type="term" value="C:extracellular region"/>
    <property type="evidence" value="ECO:0007669"/>
    <property type="project" value="UniProtKB-SubCell"/>
</dbReference>
<keyword evidence="7" id="KW-1015">Disulfide bond</keyword>
<dbReference type="SUPFAM" id="SSF56436">
    <property type="entry name" value="C-type lectin-like"/>
    <property type="match status" value="1"/>
</dbReference>
<evidence type="ECO:0000256" key="1">
    <source>
        <dbReference type="ARBA" id="ARBA00004613"/>
    </source>
</evidence>
<evidence type="ECO:0000256" key="7">
    <source>
        <dbReference type="ARBA" id="ARBA00023157"/>
    </source>
</evidence>
<evidence type="ECO:0000256" key="8">
    <source>
        <dbReference type="SAM" id="SignalP"/>
    </source>
</evidence>
<dbReference type="InterPro" id="IPR016186">
    <property type="entry name" value="C-type_lectin-like/link_sf"/>
</dbReference>
<evidence type="ECO:0000256" key="2">
    <source>
        <dbReference type="ARBA" id="ARBA00006250"/>
    </source>
</evidence>
<feature type="domain" description="C-type lectin" evidence="9">
    <location>
        <begin position="34"/>
        <end position="155"/>
    </location>
</feature>
<dbReference type="PANTHER" id="PTHR22803">
    <property type="entry name" value="MANNOSE, PHOSPHOLIPASE, LECTIN RECEPTOR RELATED"/>
    <property type="match status" value="1"/>
</dbReference>
<evidence type="ECO:0000256" key="3">
    <source>
        <dbReference type="ARBA" id="ARBA00022525"/>
    </source>
</evidence>
<evidence type="ECO:0000313" key="11">
    <source>
        <dbReference type="EMBL" id="JAS04588.1"/>
    </source>
</evidence>
<accession>A0A0B8RV92</accession>
<evidence type="ECO:0000256" key="4">
    <source>
        <dbReference type="ARBA" id="ARBA00022723"/>
    </source>
</evidence>
<dbReference type="PROSITE" id="PS50041">
    <property type="entry name" value="C_TYPE_LECTIN_2"/>
    <property type="match status" value="1"/>
</dbReference>
<dbReference type="GO" id="GO:0046872">
    <property type="term" value="F:metal ion binding"/>
    <property type="evidence" value="ECO:0007669"/>
    <property type="project" value="UniProtKB-KW"/>
</dbReference>
<keyword evidence="8" id="KW-0732">Signal</keyword>
<evidence type="ECO:0000313" key="10">
    <source>
        <dbReference type="EMBL" id="JAG68951.1"/>
    </source>
</evidence>
<comment type="similarity">
    <text evidence="2">Belongs to the true venom lectin family.</text>
</comment>
<name>A0A0B8RV92_9SAUR</name>
<dbReference type="Pfam" id="PF00059">
    <property type="entry name" value="Lectin_C"/>
    <property type="match status" value="1"/>
</dbReference>
<dbReference type="EMBL" id="GDBA01000073">
    <property type="protein sequence ID" value="JAS04588.1"/>
    <property type="molecule type" value="Transcribed_RNA"/>
</dbReference>
<feature type="signal peptide" evidence="8">
    <location>
        <begin position="1"/>
        <end position="23"/>
    </location>
</feature>
<dbReference type="Gene3D" id="3.10.100.10">
    <property type="entry name" value="Mannose-Binding Protein A, subunit A"/>
    <property type="match status" value="1"/>
</dbReference>
<dbReference type="PROSITE" id="PS00615">
    <property type="entry name" value="C_TYPE_LECTIN_1"/>
    <property type="match status" value="1"/>
</dbReference>
<reference evidence="10" key="1">
    <citation type="journal article" date="2014" name="BMC Genomics">
        <title>RNA-seq and high-definition mass spectrometry reveal the complex and divergent venoms of two rear-fanged colubrid snakes.</title>
        <authorList>
            <person name="McGivern J.J."/>
            <person name="Wray K.P."/>
            <person name="Margres M.J."/>
            <person name="Couch M.E."/>
            <person name="Mackessy S.P."/>
            <person name="Rokyta D.R."/>
        </authorList>
    </citation>
    <scope>NUCLEOTIDE SEQUENCE</scope>
    <source>
        <tissue evidence="10">Venom gland</tissue>
    </source>
</reference>
<keyword evidence="6" id="KW-0106">Calcium</keyword>
<keyword evidence="3" id="KW-0964">Secreted</keyword>
<evidence type="ECO:0000256" key="5">
    <source>
        <dbReference type="ARBA" id="ARBA00022734"/>
    </source>
</evidence>
<dbReference type="InterPro" id="IPR001304">
    <property type="entry name" value="C-type_lectin-like"/>
</dbReference>
<evidence type="ECO:0000256" key="6">
    <source>
        <dbReference type="ARBA" id="ARBA00022837"/>
    </source>
</evidence>
<organism evidence="10">
    <name type="scientific">Philothamnus irregularis</name>
    <name type="common">brown tree snake</name>
    <dbReference type="NCBI Taxonomy" id="1899461"/>
    <lineage>
        <taxon>Eukaryota</taxon>
        <taxon>Metazoa</taxon>
        <taxon>Chordata</taxon>
        <taxon>Craniata</taxon>
        <taxon>Vertebrata</taxon>
        <taxon>Euteleostomi</taxon>
        <taxon>Lepidosauria</taxon>
        <taxon>Squamata</taxon>
        <taxon>Bifurcata</taxon>
        <taxon>Unidentata</taxon>
        <taxon>Episquamata</taxon>
        <taxon>Toxicofera</taxon>
        <taxon>Serpentes</taxon>
        <taxon>Colubroidea</taxon>
        <taxon>Colubridae</taxon>
        <taxon>Colubrinae</taxon>
        <taxon>Philothamnus</taxon>
    </lineage>
</organism>
<proteinExistence type="inferred from homology"/>
<feature type="chain" id="PRO_5010612454" evidence="8">
    <location>
        <begin position="24"/>
        <end position="165"/>
    </location>
</feature>
<dbReference type="InterPro" id="IPR016187">
    <property type="entry name" value="CTDL_fold"/>
</dbReference>
<protein>
    <submittedName>
        <fullName evidence="10">C-type lectin 5</fullName>
    </submittedName>
</protein>
<sequence length="165" mass="19219">MQRFSFVSLGLLAVSLSLSGTAADPHCPFDWSFYNGHCYKVFKKLKSWNNAEMFCRQQEQGGHLASIQSWGEAAFVATVVSRDVFLLNVWIGLSDPRKQRTWVWSDGSSFRYRSWKIGEPNNFLWNEYCVELWSLSGFLRWNDESCRSLRFFICKFQPQGEGSTW</sequence>
<dbReference type="PRINTS" id="PR01504">
    <property type="entry name" value="PNCREATITSAP"/>
</dbReference>
<dbReference type="SMART" id="SM00034">
    <property type="entry name" value="CLECT"/>
    <property type="match status" value="1"/>
</dbReference>
<reference evidence="11" key="2">
    <citation type="journal article" date="2015" name="G3 (Bethesda)">
        <title>Post-transcriptional mechanisms contribute little to phenotypic variation in snake venoms.</title>
        <authorList>
            <person name="Rokyta D.R."/>
            <person name="Margres M.J."/>
            <person name="Calvin K."/>
        </authorList>
    </citation>
    <scope>NUCLEOTIDE SEQUENCE</scope>
    <source>
        <tissue evidence="11">Venom gland</tissue>
    </source>
</reference>
<dbReference type="EMBL" id="GBSH01000073">
    <property type="protein sequence ID" value="JAG68951.1"/>
    <property type="molecule type" value="Transcribed_RNA"/>
</dbReference>
<dbReference type="InterPro" id="IPR018378">
    <property type="entry name" value="C-type_lectin_CS"/>
</dbReference>
<keyword evidence="4" id="KW-0479">Metal-binding</keyword>
<keyword evidence="5 10" id="KW-0430">Lectin</keyword>
<dbReference type="InterPro" id="IPR050111">
    <property type="entry name" value="C-type_lectin/snaclec_domain"/>
</dbReference>
<comment type="subcellular location">
    <subcellularLocation>
        <location evidence="1">Secreted</location>
    </subcellularLocation>
</comment>
<evidence type="ECO:0000259" key="9">
    <source>
        <dbReference type="PROSITE" id="PS50041"/>
    </source>
</evidence>
<dbReference type="FunFam" id="3.10.100.10:FF:000015">
    <property type="entry name" value="C-type lectin Cal"/>
    <property type="match status" value="1"/>
</dbReference>